<sequence>MTAPTAGSTSALYESFPYPSPDPAGPLISDTALGLAAVFGGSELTGWRVLDLGCGTGHRLVATALQHPEADFVGLDASARSIEVATELVARHGVSNVELVHGSVPDAELTTDFDLVVSTGVLHHLPEPKAALRWAIDQLADDGLIYVWMYGALGEHDRLLDRELVRELAGPDTDAGGLAIVRELGLSLPSAQYGDTSRGDAASTAAVASVDADAYLNPIVNAVRFDDIIELFAGQCVDWLSVVSINNDGSSRLVDLTGRHPLGDLAVSGSAVLPDGLLRERYETLGPVARLRVIELMTKPTGVTVVAGRGDSIRDCAERIVDNVLVGSDGAKSTPQLAVPHDQTHPGPNPAAGVKGA</sequence>
<reference evidence="6" key="1">
    <citation type="submission" date="2023-07" db="EMBL/GenBank/DDBJ databases">
        <title>Functional and genomic diversity of the sorghum phyllosphere microbiome.</title>
        <authorList>
            <person name="Shade A."/>
        </authorList>
    </citation>
    <scope>NUCLEOTIDE SEQUENCE</scope>
    <source>
        <strain evidence="6">SORGH_AS_1067</strain>
    </source>
</reference>
<dbReference type="CDD" id="cd02440">
    <property type="entry name" value="AdoMet_MTases"/>
    <property type="match status" value="1"/>
</dbReference>
<dbReference type="RefSeq" id="WP_307198312.1">
    <property type="nucleotide sequence ID" value="NZ_JAUTAN010000001.1"/>
</dbReference>
<dbReference type="InterPro" id="IPR029063">
    <property type="entry name" value="SAM-dependent_MTases_sf"/>
</dbReference>
<evidence type="ECO:0000313" key="7">
    <source>
        <dbReference type="Proteomes" id="UP001239215"/>
    </source>
</evidence>
<name>A0AAJ1TV47_9ACTN</name>
<dbReference type="InterPro" id="IPR025714">
    <property type="entry name" value="Methyltranfer_dom"/>
</dbReference>
<proteinExistence type="predicted"/>
<dbReference type="PANTHER" id="PTHR43464:SF19">
    <property type="entry name" value="UBIQUINONE BIOSYNTHESIS O-METHYLTRANSFERASE, MITOCHONDRIAL"/>
    <property type="match status" value="1"/>
</dbReference>
<keyword evidence="3" id="KW-0949">S-adenosyl-L-methionine</keyword>
<accession>A0AAJ1TV47</accession>
<evidence type="ECO:0000256" key="4">
    <source>
        <dbReference type="SAM" id="MobiDB-lite"/>
    </source>
</evidence>
<dbReference type="SUPFAM" id="SSF53335">
    <property type="entry name" value="S-adenosyl-L-methionine-dependent methyltransferases"/>
    <property type="match status" value="1"/>
</dbReference>
<evidence type="ECO:0000259" key="5">
    <source>
        <dbReference type="Pfam" id="PF13847"/>
    </source>
</evidence>
<dbReference type="AlphaFoldDB" id="A0AAJ1TV47"/>
<dbReference type="Proteomes" id="UP001239215">
    <property type="component" value="Unassembled WGS sequence"/>
</dbReference>
<dbReference type="PANTHER" id="PTHR43464">
    <property type="entry name" value="METHYLTRANSFERASE"/>
    <property type="match status" value="1"/>
</dbReference>
<dbReference type="Pfam" id="PF13847">
    <property type="entry name" value="Methyltransf_31"/>
    <property type="match status" value="1"/>
</dbReference>
<comment type="caution">
    <text evidence="6">The sequence shown here is derived from an EMBL/GenBank/DDBJ whole genome shotgun (WGS) entry which is preliminary data.</text>
</comment>
<evidence type="ECO:0000313" key="6">
    <source>
        <dbReference type="EMBL" id="MDQ1102856.1"/>
    </source>
</evidence>
<dbReference type="GO" id="GO:0032259">
    <property type="term" value="P:methylation"/>
    <property type="evidence" value="ECO:0007669"/>
    <property type="project" value="UniProtKB-KW"/>
</dbReference>
<dbReference type="EMBL" id="JAUTAN010000001">
    <property type="protein sequence ID" value="MDQ1102856.1"/>
    <property type="molecule type" value="Genomic_DNA"/>
</dbReference>
<organism evidence="6 7">
    <name type="scientific">Nocardioides zeae</name>
    <dbReference type="NCBI Taxonomy" id="1457234"/>
    <lineage>
        <taxon>Bacteria</taxon>
        <taxon>Bacillati</taxon>
        <taxon>Actinomycetota</taxon>
        <taxon>Actinomycetes</taxon>
        <taxon>Propionibacteriales</taxon>
        <taxon>Nocardioidaceae</taxon>
        <taxon>Nocardioides</taxon>
    </lineage>
</organism>
<dbReference type="GO" id="GO:0008168">
    <property type="term" value="F:methyltransferase activity"/>
    <property type="evidence" value="ECO:0007669"/>
    <property type="project" value="UniProtKB-KW"/>
</dbReference>
<protein>
    <submittedName>
        <fullName evidence="6">SAM-dependent methyltransferase</fullName>
    </submittedName>
</protein>
<evidence type="ECO:0000256" key="2">
    <source>
        <dbReference type="ARBA" id="ARBA00022679"/>
    </source>
</evidence>
<keyword evidence="2" id="KW-0808">Transferase</keyword>
<evidence type="ECO:0000256" key="1">
    <source>
        <dbReference type="ARBA" id="ARBA00022603"/>
    </source>
</evidence>
<feature type="region of interest" description="Disordered" evidence="4">
    <location>
        <begin position="331"/>
        <end position="357"/>
    </location>
</feature>
<dbReference type="Gene3D" id="3.40.50.150">
    <property type="entry name" value="Vaccinia Virus protein VP39"/>
    <property type="match status" value="1"/>
</dbReference>
<feature type="domain" description="Methyltransferase" evidence="5">
    <location>
        <begin position="46"/>
        <end position="148"/>
    </location>
</feature>
<gene>
    <name evidence="6" type="ORF">QE405_000140</name>
</gene>
<evidence type="ECO:0000256" key="3">
    <source>
        <dbReference type="ARBA" id="ARBA00022691"/>
    </source>
</evidence>
<keyword evidence="1 6" id="KW-0489">Methyltransferase</keyword>